<dbReference type="GO" id="GO:0007165">
    <property type="term" value="P:signal transduction"/>
    <property type="evidence" value="ECO:0007669"/>
    <property type="project" value="InterPro"/>
</dbReference>
<feature type="domain" description="TIR" evidence="5">
    <location>
        <begin position="20"/>
        <end position="195"/>
    </location>
</feature>
<protein>
    <recommendedName>
        <fullName evidence="5">TIR domain-containing protein</fullName>
    </recommendedName>
</protein>
<accession>A0AA35VHC9</accession>
<dbReference type="InterPro" id="IPR002182">
    <property type="entry name" value="NB-ARC"/>
</dbReference>
<dbReference type="InterPro" id="IPR027417">
    <property type="entry name" value="P-loop_NTPase"/>
</dbReference>
<keyword evidence="2" id="KW-0677">Repeat</keyword>
<evidence type="ECO:0000256" key="3">
    <source>
        <dbReference type="ARBA" id="ARBA00022821"/>
    </source>
</evidence>
<evidence type="ECO:0000259" key="5">
    <source>
        <dbReference type="PROSITE" id="PS50104"/>
    </source>
</evidence>
<dbReference type="InterPro" id="IPR035897">
    <property type="entry name" value="Toll_tir_struct_dom_sf"/>
</dbReference>
<dbReference type="InterPro" id="IPR044974">
    <property type="entry name" value="Disease_R_plants"/>
</dbReference>
<sequence length="1167" mass="133399">MVVLSELFEGSSSSSSTHGHIYDVFLSFRGLDTRNNFTAYLRKALMDANITTFLDGEEIETGEDLKPELESAIKASRASVIVLSKNYASSTWCLDELVLILEQRMKFNHVVIPIFYHVEPTDVRKQQSSFGDAMAKHRQTMELETNANKRSKWAQKMDRWKKALTEVADIKGKDVNGRIEPEVIEEIVKDVYHRLRVPLKSPLPLLIGMESSVKFITSWLKDASSHTVNILTILGMGGIGKTSLAKYVYGLHCREFHTSSYIGDISRRCDEKFSGLLDLQKQLYDNISKTTSIQVHDVSTYTSKIENLVARKKVLLVLDDVDSLTQLDALLGSKGFHPGSIVIVTTKDAWLTESCALFKTNLKLKHKKHVLKGLSQIDSQKLLCFHAFMSNNPNEGYEEVSENFVMYCEGHPLALEILGKSLHNRDLAYWEDRIKRLNKETGSPINNVLRMSFDSLPLENDKELFKHIACFFVGIDRDVAETILKACDIDTRSGITNLIDNCLLSIGWNNELMMHQLLQKMGRSIVHEESPDKPWKRSRLWCHAESFKVLKQKKGKGNLLGLALDMQMLEKEKLRVSMEVKTNALSDMDNLMLLQLNYVRLIGSYENFPEELRWLCMHGFPLKTIPLDLPMENLVALDLSYSNIESFGICYSNSHQHDSSQKQLIGSCSKNKRLLGSLKILNLSFCEQLRSLSAFDELYALERLIVRNCSNLLEVSDSIEQCFELILIDLSYCIKLEKLPRSLGMLKKVKTLLLKGCNLGEPQIDTRDMYSMEKLKTNNIDISTLTSSSSVLEAIPRDLKFFAVSLPRSLVSLSLENNNLSTESFPMDFSCLSMLEELYLDENPIVSLPNCVRNLPRLQILSMQNCNSLTSIEHPPHTLKELILFSDYKPLLQKVLFDPKMSALKFLIEWKMFATSSFEIEGMIKIQPMAGVEEKVISSLSWTNLEFLNERRVATSTRDRGYEESEIQMYYEFGIFSTIFGGEEMPNWITDISMGPSVSFFIPSSPNKLRGFNFCYVLASRFLNERHEFVDEKFLYLPMIMIRNKTKSQTWIYEHYIGRVSVARKCFTLLSHWMFGWNEMEGGDHITITVRDNPFHVGKQVTKECGVSLVYDDSEEEDALSYYKSWNHIIGGDLTPFQTTSALMERTSALELYPRSSPKYLVMHGRI</sequence>
<dbReference type="PROSITE" id="PS50104">
    <property type="entry name" value="TIR"/>
    <property type="match status" value="1"/>
</dbReference>
<dbReference type="GO" id="GO:0006952">
    <property type="term" value="P:defense response"/>
    <property type="evidence" value="ECO:0007669"/>
    <property type="project" value="UniProtKB-KW"/>
</dbReference>
<dbReference type="Gene3D" id="3.40.50.300">
    <property type="entry name" value="P-loop containing nucleotide triphosphate hydrolases"/>
    <property type="match status" value="1"/>
</dbReference>
<reference evidence="6" key="1">
    <citation type="submission" date="2023-04" db="EMBL/GenBank/DDBJ databases">
        <authorList>
            <person name="Vijverberg K."/>
            <person name="Xiong W."/>
            <person name="Schranz E."/>
        </authorList>
    </citation>
    <scope>NUCLEOTIDE SEQUENCE</scope>
</reference>
<evidence type="ECO:0000313" key="7">
    <source>
        <dbReference type="Proteomes" id="UP001177003"/>
    </source>
</evidence>
<dbReference type="SMART" id="SM00255">
    <property type="entry name" value="TIR"/>
    <property type="match status" value="1"/>
</dbReference>
<dbReference type="Gene3D" id="1.10.8.430">
    <property type="entry name" value="Helical domain of apoptotic protease-activating factors"/>
    <property type="match status" value="1"/>
</dbReference>
<organism evidence="6 7">
    <name type="scientific">Lactuca saligna</name>
    <name type="common">Willowleaf lettuce</name>
    <dbReference type="NCBI Taxonomy" id="75948"/>
    <lineage>
        <taxon>Eukaryota</taxon>
        <taxon>Viridiplantae</taxon>
        <taxon>Streptophyta</taxon>
        <taxon>Embryophyta</taxon>
        <taxon>Tracheophyta</taxon>
        <taxon>Spermatophyta</taxon>
        <taxon>Magnoliopsida</taxon>
        <taxon>eudicotyledons</taxon>
        <taxon>Gunneridae</taxon>
        <taxon>Pentapetalae</taxon>
        <taxon>asterids</taxon>
        <taxon>campanulids</taxon>
        <taxon>Asterales</taxon>
        <taxon>Asteraceae</taxon>
        <taxon>Cichorioideae</taxon>
        <taxon>Cichorieae</taxon>
        <taxon>Lactucinae</taxon>
        <taxon>Lactuca</taxon>
    </lineage>
</organism>
<dbReference type="InterPro" id="IPR042197">
    <property type="entry name" value="Apaf_helical"/>
</dbReference>
<evidence type="ECO:0000313" key="6">
    <source>
        <dbReference type="EMBL" id="CAI9260907.1"/>
    </source>
</evidence>
<dbReference type="InterPro" id="IPR000157">
    <property type="entry name" value="TIR_dom"/>
</dbReference>
<name>A0AA35VHC9_LACSI</name>
<evidence type="ECO:0000256" key="4">
    <source>
        <dbReference type="ARBA" id="ARBA00023027"/>
    </source>
</evidence>
<dbReference type="SUPFAM" id="SSF52058">
    <property type="entry name" value="L domain-like"/>
    <property type="match status" value="1"/>
</dbReference>
<dbReference type="PRINTS" id="PR00364">
    <property type="entry name" value="DISEASERSIST"/>
</dbReference>
<dbReference type="SUPFAM" id="SSF46785">
    <property type="entry name" value="Winged helix' DNA-binding domain"/>
    <property type="match status" value="1"/>
</dbReference>
<keyword evidence="3" id="KW-0611">Plant defense</keyword>
<dbReference type="GO" id="GO:0043531">
    <property type="term" value="F:ADP binding"/>
    <property type="evidence" value="ECO:0007669"/>
    <property type="project" value="InterPro"/>
</dbReference>
<dbReference type="Pfam" id="PF23282">
    <property type="entry name" value="WHD_ROQ1"/>
    <property type="match status" value="1"/>
</dbReference>
<proteinExistence type="predicted"/>
<keyword evidence="4" id="KW-0520">NAD</keyword>
<dbReference type="Gene3D" id="3.40.50.10140">
    <property type="entry name" value="Toll/interleukin-1 receptor homology (TIR) domain"/>
    <property type="match status" value="1"/>
</dbReference>
<dbReference type="FunFam" id="3.40.50.10140:FF:000007">
    <property type="entry name" value="Disease resistance protein (TIR-NBS-LRR class)"/>
    <property type="match status" value="1"/>
</dbReference>
<dbReference type="Pfam" id="PF00931">
    <property type="entry name" value="NB-ARC"/>
    <property type="match status" value="1"/>
</dbReference>
<dbReference type="PANTHER" id="PTHR11017">
    <property type="entry name" value="LEUCINE-RICH REPEAT-CONTAINING PROTEIN"/>
    <property type="match status" value="1"/>
</dbReference>
<dbReference type="InterPro" id="IPR036390">
    <property type="entry name" value="WH_DNA-bd_sf"/>
</dbReference>
<evidence type="ECO:0000256" key="2">
    <source>
        <dbReference type="ARBA" id="ARBA00022737"/>
    </source>
</evidence>
<dbReference type="EMBL" id="OX465086">
    <property type="protein sequence ID" value="CAI9260907.1"/>
    <property type="molecule type" value="Genomic_DNA"/>
</dbReference>
<keyword evidence="1" id="KW-0433">Leucine-rich repeat</keyword>
<dbReference type="Proteomes" id="UP001177003">
    <property type="component" value="Chromosome 0"/>
</dbReference>
<evidence type="ECO:0000256" key="1">
    <source>
        <dbReference type="ARBA" id="ARBA00022614"/>
    </source>
</evidence>
<dbReference type="SUPFAM" id="SSF52540">
    <property type="entry name" value="P-loop containing nucleoside triphosphate hydrolases"/>
    <property type="match status" value="1"/>
</dbReference>
<dbReference type="AlphaFoldDB" id="A0AA35VHC9"/>
<dbReference type="PANTHER" id="PTHR11017:SF313">
    <property type="entry name" value="TIR DOMAIN, P-LOOP CONTAINING NUCLEOSIDE TRIPHOSPHATE HYDROLASE"/>
    <property type="match status" value="1"/>
</dbReference>
<dbReference type="Gene3D" id="3.80.10.10">
    <property type="entry name" value="Ribonuclease Inhibitor"/>
    <property type="match status" value="2"/>
</dbReference>
<gene>
    <name evidence="6" type="ORF">LSALG_LOCUS1723</name>
</gene>
<dbReference type="SUPFAM" id="SSF52200">
    <property type="entry name" value="Toll/Interleukin receptor TIR domain"/>
    <property type="match status" value="1"/>
</dbReference>
<dbReference type="InterPro" id="IPR032675">
    <property type="entry name" value="LRR_dom_sf"/>
</dbReference>
<keyword evidence="7" id="KW-1185">Reference proteome</keyword>
<dbReference type="Pfam" id="PF01582">
    <property type="entry name" value="TIR"/>
    <property type="match status" value="1"/>
</dbReference>
<dbReference type="InterPro" id="IPR058192">
    <property type="entry name" value="WHD_ROQ1-like"/>
</dbReference>